<dbReference type="InterPro" id="IPR007175">
    <property type="entry name" value="Rpr2/Snm1/Rpp21"/>
</dbReference>
<accession>A0AAN9RBV7</accession>
<protein>
    <submittedName>
        <fullName evidence="2">Uncharacterized protein</fullName>
    </submittedName>
</protein>
<reference evidence="2 3" key="1">
    <citation type="submission" date="2024-01" db="EMBL/GenBank/DDBJ databases">
        <title>The genomes of 5 underutilized Papilionoideae crops provide insights into root nodulation and disease resistanc.</title>
        <authorList>
            <person name="Jiang F."/>
        </authorList>
    </citation>
    <scope>NUCLEOTIDE SEQUENCE [LARGE SCALE GENOMIC DNA]</scope>
    <source>
        <strain evidence="2">JINMINGXINNONG_FW02</strain>
        <tissue evidence="2">Leaves</tissue>
    </source>
</reference>
<sequence length="285" mass="31595">MGKKGRAKEVESISHAPISLREEVTGKIQTKAASNAKSKLRLEHLKNLAVWATTNDPPIQSLGAFYGHQFATFGEAIGVPPDNSLIICQRCETVLEPGFNSTVRIEKNKLKVRHKQKKSDNITQNNVVYRCHYCLHQNLKRGTPKGHIKGICPSKVKPSLESTPTSKSITSESRKIQKGIASKDEVDEIKVFPSRVKAKDVTLMDTQSTSSSTNTRTLLEGKRRRQDSPLSNNTIKTTNMSGKGANSVSTSSKRRRKSWTSLKEIAQSKEDKNTQIGNLTIPFVL</sequence>
<dbReference type="Gene3D" id="6.20.50.20">
    <property type="match status" value="1"/>
</dbReference>
<name>A0AAN9RBV7_PHACN</name>
<dbReference type="AlphaFoldDB" id="A0AAN9RBV7"/>
<feature type="compositionally biased region" description="Polar residues" evidence="1">
    <location>
        <begin position="160"/>
        <end position="171"/>
    </location>
</feature>
<evidence type="ECO:0000313" key="3">
    <source>
        <dbReference type="Proteomes" id="UP001374584"/>
    </source>
</evidence>
<feature type="compositionally biased region" description="Polar residues" evidence="1">
    <location>
        <begin position="228"/>
        <end position="246"/>
    </location>
</feature>
<dbReference type="PANTHER" id="PTHR36072:SF2">
    <property type="entry name" value="OS01G0531000 PROTEIN"/>
    <property type="match status" value="1"/>
</dbReference>
<evidence type="ECO:0000313" key="2">
    <source>
        <dbReference type="EMBL" id="KAK7366756.1"/>
    </source>
</evidence>
<feature type="region of interest" description="Disordered" evidence="1">
    <location>
        <begin position="202"/>
        <end position="266"/>
    </location>
</feature>
<comment type="caution">
    <text evidence="2">The sequence shown here is derived from an EMBL/GenBank/DDBJ whole genome shotgun (WGS) entry which is preliminary data.</text>
</comment>
<dbReference type="EMBL" id="JAYMYR010000004">
    <property type="protein sequence ID" value="KAK7366756.1"/>
    <property type="molecule type" value="Genomic_DNA"/>
</dbReference>
<feature type="region of interest" description="Disordered" evidence="1">
    <location>
        <begin position="154"/>
        <end position="176"/>
    </location>
</feature>
<dbReference type="Proteomes" id="UP001374584">
    <property type="component" value="Unassembled WGS sequence"/>
</dbReference>
<keyword evidence="3" id="KW-1185">Reference proteome</keyword>
<dbReference type="PANTHER" id="PTHR36072">
    <property type="entry name" value="OS01G0541600 PROTEIN"/>
    <property type="match status" value="1"/>
</dbReference>
<dbReference type="GO" id="GO:0006396">
    <property type="term" value="P:RNA processing"/>
    <property type="evidence" value="ECO:0007669"/>
    <property type="project" value="InterPro"/>
</dbReference>
<proteinExistence type="predicted"/>
<organism evidence="2 3">
    <name type="scientific">Phaseolus coccineus</name>
    <name type="common">Scarlet runner bean</name>
    <name type="synonym">Phaseolus multiflorus</name>
    <dbReference type="NCBI Taxonomy" id="3886"/>
    <lineage>
        <taxon>Eukaryota</taxon>
        <taxon>Viridiplantae</taxon>
        <taxon>Streptophyta</taxon>
        <taxon>Embryophyta</taxon>
        <taxon>Tracheophyta</taxon>
        <taxon>Spermatophyta</taxon>
        <taxon>Magnoliopsida</taxon>
        <taxon>eudicotyledons</taxon>
        <taxon>Gunneridae</taxon>
        <taxon>Pentapetalae</taxon>
        <taxon>rosids</taxon>
        <taxon>fabids</taxon>
        <taxon>Fabales</taxon>
        <taxon>Fabaceae</taxon>
        <taxon>Papilionoideae</taxon>
        <taxon>50 kb inversion clade</taxon>
        <taxon>NPAAA clade</taxon>
        <taxon>indigoferoid/millettioid clade</taxon>
        <taxon>Phaseoleae</taxon>
        <taxon>Phaseolus</taxon>
    </lineage>
</organism>
<evidence type="ECO:0000256" key="1">
    <source>
        <dbReference type="SAM" id="MobiDB-lite"/>
    </source>
</evidence>
<gene>
    <name evidence="2" type="ORF">VNO80_08753</name>
</gene>
<feature type="compositionally biased region" description="Low complexity" evidence="1">
    <location>
        <begin position="206"/>
        <end position="217"/>
    </location>
</feature>
<dbReference type="Pfam" id="PF04032">
    <property type="entry name" value="Rpr2"/>
    <property type="match status" value="1"/>
</dbReference>